<gene>
    <name evidence="2" type="ORF">FB550_109187</name>
</gene>
<dbReference type="EMBL" id="VIVN01000009">
    <property type="protein sequence ID" value="TWD98677.1"/>
    <property type="molecule type" value="Genomic_DNA"/>
</dbReference>
<protein>
    <submittedName>
        <fullName evidence="2">Uncharacterized protein DUF4145</fullName>
    </submittedName>
</protein>
<dbReference type="Proteomes" id="UP000319671">
    <property type="component" value="Unassembled WGS sequence"/>
</dbReference>
<comment type="caution">
    <text evidence="2">The sequence shown here is derived from an EMBL/GenBank/DDBJ whole genome shotgun (WGS) entry which is preliminary data.</text>
</comment>
<feature type="region of interest" description="Disordered" evidence="1">
    <location>
        <begin position="149"/>
        <end position="183"/>
    </location>
</feature>
<evidence type="ECO:0000313" key="2">
    <source>
        <dbReference type="EMBL" id="TWD98677.1"/>
    </source>
</evidence>
<feature type="compositionally biased region" description="Polar residues" evidence="1">
    <location>
        <begin position="158"/>
        <end position="171"/>
    </location>
</feature>
<accession>A0A561D625</accession>
<name>A0A561D625_9BACI</name>
<keyword evidence="3" id="KW-1185">Reference proteome</keyword>
<dbReference type="AlphaFoldDB" id="A0A561D625"/>
<evidence type="ECO:0000256" key="1">
    <source>
        <dbReference type="SAM" id="MobiDB-lite"/>
    </source>
</evidence>
<reference evidence="2 3" key="1">
    <citation type="submission" date="2019-06" db="EMBL/GenBank/DDBJ databases">
        <title>Sorghum-associated microbial communities from plants grown in Nebraska, USA.</title>
        <authorList>
            <person name="Schachtman D."/>
        </authorList>
    </citation>
    <scope>NUCLEOTIDE SEQUENCE [LARGE SCALE GENOMIC DNA]</scope>
    <source>
        <strain evidence="2 3">2482</strain>
    </source>
</reference>
<organism evidence="2 3">
    <name type="scientific">Neobacillus bataviensis</name>
    <dbReference type="NCBI Taxonomy" id="220685"/>
    <lineage>
        <taxon>Bacteria</taxon>
        <taxon>Bacillati</taxon>
        <taxon>Bacillota</taxon>
        <taxon>Bacilli</taxon>
        <taxon>Bacillales</taxon>
        <taxon>Bacillaceae</taxon>
        <taxon>Neobacillus</taxon>
    </lineage>
</organism>
<proteinExistence type="predicted"/>
<evidence type="ECO:0000313" key="3">
    <source>
        <dbReference type="Proteomes" id="UP000319671"/>
    </source>
</evidence>
<sequence length="272" mass="31854">MVQARLFCEKLVKTISVSEGLEKVYPLKPVERIYKLYRQDLIPAEIYLHLDWIRKSGNKAAHYVKEVDMKDVLEAHKLLFKISCWYMEVYVSHEFITPEYKLPTNGSNRVNASDLDNIIKPYIVQTMQRVDEFREEFIKQLEAIKEEKNTEAARDNVPPQTIGSPRNTDMQTMKKHQRSSDEKLPLRKEKEHLLGIFYKNNFAVTYETAKSIELQHTVINEVVYLLDNRETSIVLHPETFERDDNLKSKGKVRSSTALKQFPKHKNNGQSLI</sequence>